<gene>
    <name evidence="2" type="ORF">BBAD15_g4969</name>
</gene>
<accession>A0A0A2VPA0</accession>
<dbReference type="Proteomes" id="UP000030106">
    <property type="component" value="Unassembled WGS sequence"/>
</dbReference>
<dbReference type="HOGENOM" id="CLU_1069532_0_0_1"/>
<name>A0A0A2VPA0_BEABA</name>
<proteinExistence type="predicted"/>
<dbReference type="InterPro" id="IPR045518">
    <property type="entry name" value="2EXR"/>
</dbReference>
<organism evidence="2 3">
    <name type="scientific">Beauveria bassiana D1-5</name>
    <dbReference type="NCBI Taxonomy" id="1245745"/>
    <lineage>
        <taxon>Eukaryota</taxon>
        <taxon>Fungi</taxon>
        <taxon>Dikarya</taxon>
        <taxon>Ascomycota</taxon>
        <taxon>Pezizomycotina</taxon>
        <taxon>Sordariomycetes</taxon>
        <taxon>Hypocreomycetidae</taxon>
        <taxon>Hypocreales</taxon>
        <taxon>Cordycipitaceae</taxon>
        <taxon>Beauveria</taxon>
    </lineage>
</organism>
<protein>
    <recommendedName>
        <fullName evidence="1">2EXR domain-containing protein</fullName>
    </recommendedName>
</protein>
<evidence type="ECO:0000313" key="2">
    <source>
        <dbReference type="EMBL" id="KGQ09686.1"/>
    </source>
</evidence>
<dbReference type="OrthoDB" id="4870734at2759"/>
<feature type="domain" description="2EXR" evidence="1">
    <location>
        <begin position="14"/>
        <end position="106"/>
    </location>
</feature>
<reference evidence="2 3" key="1">
    <citation type="submission" date="2012-10" db="EMBL/GenBank/DDBJ databases">
        <title>Genome sequencing and analysis of entomopathogenic fungi Beauveria bassiana D1-5.</title>
        <authorList>
            <person name="Li Q."/>
            <person name="Wang L."/>
            <person name="Zhang Z."/>
            <person name="Wang Q."/>
            <person name="Ren J."/>
            <person name="Wang M."/>
            <person name="Xu W."/>
            <person name="Wang J."/>
            <person name="Lu Y."/>
            <person name="Du Q."/>
            <person name="Sun Z."/>
        </authorList>
    </citation>
    <scope>NUCLEOTIDE SEQUENCE [LARGE SCALE GENOMIC DNA]</scope>
    <source>
        <strain evidence="2 3">D1-5</strain>
    </source>
</reference>
<comment type="caution">
    <text evidence="2">The sequence shown here is derived from an EMBL/GenBank/DDBJ whole genome shotgun (WGS) entry which is preliminary data.</text>
</comment>
<sequence length="260" mass="30504">MAESSSQVEPARFRFNNLPAELKLIIIKAALPEQRIFHVSGRWTDESEPKETGADSYGFTFYYRHPPPVLLSVCRVMRATVLQCGVFLDSLRGARGAFFIPAVDMLYLDEHHAPRYIRQWYGGSPDADAARWAAIRHVGIWCQHLHSEYAGNLVEQNVPFIEPFVKWGPVLAMMRNRMPALHSVTFMVPMHVWATDKLPRLDGTTYVLPRSWDRDGWRRILGRRHTREWPVTKQQRRRGPRRNWCRCRRKWMCPVTYFEP</sequence>
<dbReference type="eggNOG" id="ENOG502T4GZ">
    <property type="taxonomic scope" value="Eukaryota"/>
</dbReference>
<dbReference type="EMBL" id="ANFO01000415">
    <property type="protein sequence ID" value="KGQ09686.1"/>
    <property type="molecule type" value="Genomic_DNA"/>
</dbReference>
<dbReference type="AlphaFoldDB" id="A0A0A2VPA0"/>
<dbReference type="Pfam" id="PF20150">
    <property type="entry name" value="2EXR"/>
    <property type="match status" value="1"/>
</dbReference>
<evidence type="ECO:0000313" key="3">
    <source>
        <dbReference type="Proteomes" id="UP000030106"/>
    </source>
</evidence>
<evidence type="ECO:0000259" key="1">
    <source>
        <dbReference type="Pfam" id="PF20150"/>
    </source>
</evidence>